<dbReference type="PANTHER" id="PTHR43105">
    <property type="entry name" value="RESPIRATORY NITRATE REDUCTASE"/>
    <property type="match status" value="1"/>
</dbReference>
<evidence type="ECO:0000313" key="12">
    <source>
        <dbReference type="EMBL" id="TWJ00739.1"/>
    </source>
</evidence>
<dbReference type="EMBL" id="VLLI01000005">
    <property type="protein sequence ID" value="TWJ00739.1"/>
    <property type="molecule type" value="Genomic_DNA"/>
</dbReference>
<evidence type="ECO:0000256" key="8">
    <source>
        <dbReference type="ARBA" id="ARBA00023004"/>
    </source>
</evidence>
<dbReference type="Pfam" id="PF01568">
    <property type="entry name" value="Molydop_binding"/>
    <property type="match status" value="1"/>
</dbReference>
<dbReference type="GO" id="GO:0030151">
    <property type="term" value="F:molybdenum ion binding"/>
    <property type="evidence" value="ECO:0007669"/>
    <property type="project" value="InterPro"/>
</dbReference>
<dbReference type="OrthoDB" id="9792592at2"/>
<dbReference type="PIRSF" id="PIRSF000144">
    <property type="entry name" value="CbbBc"/>
    <property type="match status" value="1"/>
</dbReference>
<dbReference type="InterPro" id="IPR009010">
    <property type="entry name" value="Asp_de-COase-like_dom_sf"/>
</dbReference>
<keyword evidence="13" id="KW-1185">Reference proteome</keyword>
<dbReference type="SUPFAM" id="SSF53706">
    <property type="entry name" value="Formate dehydrogenase/DMSO reductase, domains 1-3"/>
    <property type="match status" value="1"/>
</dbReference>
<gene>
    <name evidence="12" type="ORF">JN11_01995</name>
</gene>
<name>A0A562U594_9SPHI</name>
<dbReference type="InterPro" id="IPR006656">
    <property type="entry name" value="Mopterin_OxRdtase"/>
</dbReference>
<dbReference type="Pfam" id="PF00384">
    <property type="entry name" value="Molybdopterin"/>
    <property type="match status" value="1"/>
</dbReference>
<organism evidence="12 13">
    <name type="scientific">Mucilaginibacter frigoritolerans</name>
    <dbReference type="NCBI Taxonomy" id="652788"/>
    <lineage>
        <taxon>Bacteria</taxon>
        <taxon>Pseudomonadati</taxon>
        <taxon>Bacteroidota</taxon>
        <taxon>Sphingobacteriia</taxon>
        <taxon>Sphingobacteriales</taxon>
        <taxon>Sphingobacteriaceae</taxon>
        <taxon>Mucilaginibacter</taxon>
    </lineage>
</organism>
<evidence type="ECO:0000256" key="9">
    <source>
        <dbReference type="ARBA" id="ARBA00023014"/>
    </source>
</evidence>
<keyword evidence="9" id="KW-0411">Iron-sulfur</keyword>
<dbReference type="InterPro" id="IPR010046">
    <property type="entry name" value="Mopterin_OxRdtse_a_bac"/>
</dbReference>
<comment type="caution">
    <text evidence="12">The sequence shown here is derived from an EMBL/GenBank/DDBJ whole genome shotgun (WGS) entry which is preliminary data.</text>
</comment>
<dbReference type="CDD" id="cd02767">
    <property type="entry name" value="MopB_ydeP"/>
    <property type="match status" value="1"/>
</dbReference>
<dbReference type="PANTHER" id="PTHR43105:SF4">
    <property type="entry name" value="PROTEIN YDEP"/>
    <property type="match status" value="1"/>
</dbReference>
<dbReference type="SUPFAM" id="SSF50692">
    <property type="entry name" value="ADC-like"/>
    <property type="match status" value="1"/>
</dbReference>
<evidence type="ECO:0000313" key="13">
    <source>
        <dbReference type="Proteomes" id="UP000317010"/>
    </source>
</evidence>
<dbReference type="CDD" id="cd02787">
    <property type="entry name" value="MopB_CT_ydeP"/>
    <property type="match status" value="1"/>
</dbReference>
<dbReference type="Proteomes" id="UP000317010">
    <property type="component" value="Unassembled WGS sequence"/>
</dbReference>
<evidence type="ECO:0000256" key="4">
    <source>
        <dbReference type="ARBA" id="ARBA00022485"/>
    </source>
</evidence>
<feature type="domain" description="Molybdopterin dinucleotide-binding" evidence="11">
    <location>
        <begin position="656"/>
        <end position="720"/>
    </location>
</feature>
<dbReference type="AlphaFoldDB" id="A0A562U594"/>
<dbReference type="NCBIfam" id="TIGR01701">
    <property type="entry name" value="Fdhalpha-like"/>
    <property type="match status" value="1"/>
</dbReference>
<dbReference type="GO" id="GO:0043546">
    <property type="term" value="F:molybdopterin cofactor binding"/>
    <property type="evidence" value="ECO:0007669"/>
    <property type="project" value="InterPro"/>
</dbReference>
<evidence type="ECO:0000259" key="11">
    <source>
        <dbReference type="Pfam" id="PF01568"/>
    </source>
</evidence>
<dbReference type="GO" id="GO:0051539">
    <property type="term" value="F:4 iron, 4 sulfur cluster binding"/>
    <property type="evidence" value="ECO:0007669"/>
    <property type="project" value="UniProtKB-KW"/>
</dbReference>
<evidence type="ECO:0000259" key="10">
    <source>
        <dbReference type="Pfam" id="PF00384"/>
    </source>
</evidence>
<feature type="domain" description="Molybdopterin oxidoreductase" evidence="10">
    <location>
        <begin position="135"/>
        <end position="501"/>
    </location>
</feature>
<comment type="similarity">
    <text evidence="3">Belongs to the prokaryotic molybdopterin-containing oxidoreductase family.</text>
</comment>
<keyword evidence="5" id="KW-0500">Molybdenum</keyword>
<evidence type="ECO:0000256" key="7">
    <source>
        <dbReference type="ARBA" id="ARBA00023002"/>
    </source>
</evidence>
<reference evidence="12 13" key="1">
    <citation type="submission" date="2019-07" db="EMBL/GenBank/DDBJ databases">
        <title>Genomic Encyclopedia of Archaeal and Bacterial Type Strains, Phase II (KMG-II): from individual species to whole genera.</title>
        <authorList>
            <person name="Goeker M."/>
        </authorList>
    </citation>
    <scope>NUCLEOTIDE SEQUENCE [LARGE SCALE GENOMIC DNA]</scope>
    <source>
        <strain evidence="12 13">ATCC BAA-1854</strain>
    </source>
</reference>
<dbReference type="Gene3D" id="3.40.50.740">
    <property type="match status" value="1"/>
</dbReference>
<dbReference type="InterPro" id="IPR006657">
    <property type="entry name" value="MoPterin_dinucl-bd_dom"/>
</dbReference>
<keyword evidence="6" id="KW-0479">Metal-binding</keyword>
<dbReference type="GO" id="GO:0045333">
    <property type="term" value="P:cellular respiration"/>
    <property type="evidence" value="ECO:0007669"/>
    <property type="project" value="UniProtKB-ARBA"/>
</dbReference>
<evidence type="ECO:0000256" key="6">
    <source>
        <dbReference type="ARBA" id="ARBA00022723"/>
    </source>
</evidence>
<protein>
    <submittedName>
        <fullName evidence="12">Molybdopterin-dependent oxidoreductase alpha subunit</fullName>
    </submittedName>
</protein>
<dbReference type="InterPro" id="IPR041953">
    <property type="entry name" value="YdeP_MopB"/>
</dbReference>
<dbReference type="InterPro" id="IPR050123">
    <property type="entry name" value="Prok_molybdopt-oxidoreductase"/>
</dbReference>
<sequence>MKNNDNLPASENPEELLKLKLTEPKKWAAGIPAVLVAGTDVIEEAGLVRGLTGLFHMNKKGGFDCSSCAWPDPDDERSPIAEYCENGAKAFAEEATTKKLDASFFANNAVADLAKLNDYEIGKKGRIAQPVYLPKGATHYQPISWDEAFKKIASQLNSLDTANEAAFYTSGRTSNEASFMYQLFVREFGTNNMPDCSNMCHESTSVALAEAIGIGKGTVKLNDFYDTDVIIIIGQNPGTNHPRMLSALEKAKNNGSKIIAINPLHEAGLMAFKNPQKVKGVLGFGTQLADLYLQVKINGDMALIKAIEKLLYDAERETPGKVFDNEFIQNKTVGYEEFIDHLKKYNPLELAEEAGVPFAQVQQAADMLKDKSRIIICWAMGVTQQVNGVDTIKEIVNLAILKGSIGKAGAGLCPVRGHSNVQGNRTMMIWERPKMSQLDKLKEVFGFEPPREKGYDVVESIKAMHEGTVKVFFAMGGNFLSATPDTVFTAEAMRKLKLSVHVSTKLNRSHLVHGEEAIILPTLSRSDKDVVNGEEQFISCENSMGVVQMSKGILDPVSTDLLNENQIVCKLAKATLGARSVIDWDKYAVSYDEVRNAIEKTIPGFTDYNIKVRKPGGFYLPNAPREGRFENTEFNGKAPFTITNLPEHKLAEDEYMMTSIRTHDQFNTTIYGLNDRYRGIHNERRVIFMNEKDIEKGGFKPGEKVDLFNYYDGIERVARLFIIVPYNIPERNTATYYPETNVLIPINSVALKSNTPTSKLIFIKIKKHIPVNLN</sequence>
<keyword evidence="4" id="KW-0004">4Fe-4S</keyword>
<dbReference type="GO" id="GO:0008863">
    <property type="term" value="F:formate dehydrogenase (NAD+) activity"/>
    <property type="evidence" value="ECO:0007669"/>
    <property type="project" value="InterPro"/>
</dbReference>
<dbReference type="GO" id="GO:0016020">
    <property type="term" value="C:membrane"/>
    <property type="evidence" value="ECO:0007669"/>
    <property type="project" value="TreeGrafter"/>
</dbReference>
<keyword evidence="7" id="KW-0560">Oxidoreductase</keyword>
<keyword evidence="8" id="KW-0408">Iron</keyword>
<dbReference type="InterPro" id="IPR037951">
    <property type="entry name" value="MopB_CT_YdeP"/>
</dbReference>
<evidence type="ECO:0000256" key="5">
    <source>
        <dbReference type="ARBA" id="ARBA00022505"/>
    </source>
</evidence>
<dbReference type="RefSeq" id="WP_144912097.1">
    <property type="nucleotide sequence ID" value="NZ_VLLI01000005.1"/>
</dbReference>
<accession>A0A562U594</accession>
<evidence type="ECO:0000256" key="1">
    <source>
        <dbReference type="ARBA" id="ARBA00001942"/>
    </source>
</evidence>
<evidence type="ECO:0000256" key="3">
    <source>
        <dbReference type="ARBA" id="ARBA00010312"/>
    </source>
</evidence>
<evidence type="ECO:0000256" key="2">
    <source>
        <dbReference type="ARBA" id="ARBA00001966"/>
    </source>
</evidence>
<proteinExistence type="inferred from homology"/>
<comment type="cofactor">
    <cofactor evidence="2">
        <name>[4Fe-4S] cluster</name>
        <dbReference type="ChEBI" id="CHEBI:49883"/>
    </cofactor>
</comment>
<comment type="cofactor">
    <cofactor evidence="1">
        <name>Mo-bis(molybdopterin guanine dinucleotide)</name>
        <dbReference type="ChEBI" id="CHEBI:60539"/>
    </cofactor>
</comment>
<dbReference type="Gene3D" id="3.40.228.10">
    <property type="entry name" value="Dimethylsulfoxide Reductase, domain 2"/>
    <property type="match status" value="1"/>
</dbReference>